<accession>A0ABR3M1C7</accession>
<dbReference type="Proteomes" id="UP001558613">
    <property type="component" value="Unassembled WGS sequence"/>
</dbReference>
<keyword evidence="2" id="KW-1185">Reference proteome</keyword>
<gene>
    <name evidence="1" type="ORF">QQF64_011003</name>
</gene>
<comment type="caution">
    <text evidence="1">The sequence shown here is derived from an EMBL/GenBank/DDBJ whole genome shotgun (WGS) entry which is preliminary data.</text>
</comment>
<evidence type="ECO:0000313" key="2">
    <source>
        <dbReference type="Proteomes" id="UP001558613"/>
    </source>
</evidence>
<dbReference type="EMBL" id="JAYMGO010000017">
    <property type="protein sequence ID" value="KAL1257759.1"/>
    <property type="molecule type" value="Genomic_DNA"/>
</dbReference>
<sequence length="121" mass="13902">MQKRRLVFKILQFSIQAIEKPMPVVHFCVLVSVFFTYEVNPIDVSYSMLPSSYCSHEVDHNPKEPCFANKINIFHAADPVWLQVIVYNEMFVGRKTDRGMSGLAARGFPHAWRGARRVGDD</sequence>
<proteinExistence type="predicted"/>
<reference evidence="1 2" key="1">
    <citation type="submission" date="2023-09" db="EMBL/GenBank/DDBJ databases">
        <authorList>
            <person name="Wang M."/>
        </authorList>
    </citation>
    <scope>NUCLEOTIDE SEQUENCE [LARGE SCALE GENOMIC DNA]</scope>
    <source>
        <strain evidence="1">GT-2023</strain>
        <tissue evidence="1">Liver</tissue>
    </source>
</reference>
<name>A0ABR3M1C7_9TELE</name>
<protein>
    <submittedName>
        <fullName evidence="1">Uncharacterized protein</fullName>
    </submittedName>
</protein>
<evidence type="ECO:0000313" key="1">
    <source>
        <dbReference type="EMBL" id="KAL1257759.1"/>
    </source>
</evidence>
<organism evidence="1 2">
    <name type="scientific">Cirrhinus molitorella</name>
    <name type="common">mud carp</name>
    <dbReference type="NCBI Taxonomy" id="172907"/>
    <lineage>
        <taxon>Eukaryota</taxon>
        <taxon>Metazoa</taxon>
        <taxon>Chordata</taxon>
        <taxon>Craniata</taxon>
        <taxon>Vertebrata</taxon>
        <taxon>Euteleostomi</taxon>
        <taxon>Actinopterygii</taxon>
        <taxon>Neopterygii</taxon>
        <taxon>Teleostei</taxon>
        <taxon>Ostariophysi</taxon>
        <taxon>Cypriniformes</taxon>
        <taxon>Cyprinidae</taxon>
        <taxon>Labeoninae</taxon>
        <taxon>Labeonini</taxon>
        <taxon>Cirrhinus</taxon>
    </lineage>
</organism>